<evidence type="ECO:0000313" key="2">
    <source>
        <dbReference type="Proteomes" id="UP000237105"/>
    </source>
</evidence>
<reference evidence="2" key="1">
    <citation type="submission" date="2016-06" db="EMBL/GenBank/DDBJ databases">
        <title>Parallel loss of symbiosis genes in relatives of nitrogen-fixing non-legume Parasponia.</title>
        <authorList>
            <person name="Van Velzen R."/>
            <person name="Holmer R."/>
            <person name="Bu F."/>
            <person name="Rutten L."/>
            <person name="Van Zeijl A."/>
            <person name="Liu W."/>
            <person name="Santuari L."/>
            <person name="Cao Q."/>
            <person name="Sharma T."/>
            <person name="Shen D."/>
            <person name="Roswanjaya Y."/>
            <person name="Wardhani T."/>
            <person name="Kalhor M.S."/>
            <person name="Jansen J."/>
            <person name="Van den Hoogen J."/>
            <person name="Gungor B."/>
            <person name="Hartog M."/>
            <person name="Hontelez J."/>
            <person name="Verver J."/>
            <person name="Yang W.-C."/>
            <person name="Schijlen E."/>
            <person name="Repin R."/>
            <person name="Schilthuizen M."/>
            <person name="Schranz E."/>
            <person name="Heidstra R."/>
            <person name="Miyata K."/>
            <person name="Fedorova E."/>
            <person name="Kohlen W."/>
            <person name="Bisseling T."/>
            <person name="Smit S."/>
            <person name="Geurts R."/>
        </authorList>
    </citation>
    <scope>NUCLEOTIDE SEQUENCE [LARGE SCALE GENOMIC DNA]</scope>
    <source>
        <strain evidence="2">cv. WU1-14</strain>
    </source>
</reference>
<sequence length="99" mass="11483">LGRDNLANTFDMSHPNSLATLRRRKLASHDRLARVKPNPSLLMALRITEIGTGHFHLITDDDDDHESHHNRKETVIRPTFCHIDFPSFFPKLSLILLYR</sequence>
<accession>A0A2P5AKF9</accession>
<feature type="non-terminal residue" evidence="1">
    <location>
        <position position="1"/>
    </location>
</feature>
<organism evidence="1 2">
    <name type="scientific">Parasponia andersonii</name>
    <name type="common">Sponia andersonii</name>
    <dbReference type="NCBI Taxonomy" id="3476"/>
    <lineage>
        <taxon>Eukaryota</taxon>
        <taxon>Viridiplantae</taxon>
        <taxon>Streptophyta</taxon>
        <taxon>Embryophyta</taxon>
        <taxon>Tracheophyta</taxon>
        <taxon>Spermatophyta</taxon>
        <taxon>Magnoliopsida</taxon>
        <taxon>eudicotyledons</taxon>
        <taxon>Gunneridae</taxon>
        <taxon>Pentapetalae</taxon>
        <taxon>rosids</taxon>
        <taxon>fabids</taxon>
        <taxon>Rosales</taxon>
        <taxon>Cannabaceae</taxon>
        <taxon>Parasponia</taxon>
    </lineage>
</organism>
<protein>
    <submittedName>
        <fullName evidence="1">Uncharacterized protein</fullName>
    </submittedName>
</protein>
<comment type="caution">
    <text evidence="1">The sequence shown here is derived from an EMBL/GenBank/DDBJ whole genome shotgun (WGS) entry which is preliminary data.</text>
</comment>
<dbReference type="EMBL" id="JXTB01000545">
    <property type="protein sequence ID" value="PON37023.1"/>
    <property type="molecule type" value="Genomic_DNA"/>
</dbReference>
<proteinExistence type="predicted"/>
<keyword evidence="2" id="KW-1185">Reference proteome</keyword>
<evidence type="ECO:0000313" key="1">
    <source>
        <dbReference type="EMBL" id="PON37023.1"/>
    </source>
</evidence>
<gene>
    <name evidence="1" type="ORF">PanWU01x14_323610</name>
</gene>
<dbReference type="Proteomes" id="UP000237105">
    <property type="component" value="Unassembled WGS sequence"/>
</dbReference>
<name>A0A2P5AKF9_PARAD</name>
<dbReference type="AlphaFoldDB" id="A0A2P5AKF9"/>
<dbReference type="OrthoDB" id="10371829at2759"/>